<feature type="active site" description="GMP-histidine intermediate" evidence="18">
    <location>
        <position position="48"/>
    </location>
</feature>
<evidence type="ECO:0000256" key="17">
    <source>
        <dbReference type="ARBA" id="ARBA00030571"/>
    </source>
</evidence>
<feature type="binding site" evidence="19">
    <location>
        <position position="60"/>
    </location>
    <ligand>
        <name>GTP</name>
        <dbReference type="ChEBI" id="CHEBI:37565"/>
    </ligand>
</feature>
<comment type="caution">
    <text evidence="20">The sequence shown here is derived from an EMBL/GenBank/DDBJ whole genome shotgun (WGS) entry which is preliminary data.</text>
</comment>
<dbReference type="EMBL" id="JACEOL010000009">
    <property type="protein sequence ID" value="MBA4601493.1"/>
    <property type="molecule type" value="Genomic_DNA"/>
</dbReference>
<evidence type="ECO:0000256" key="11">
    <source>
        <dbReference type="ARBA" id="ARBA00022679"/>
    </source>
</evidence>
<dbReference type="GO" id="GO:0008820">
    <property type="term" value="F:cobinamide phosphate guanylyltransferase activity"/>
    <property type="evidence" value="ECO:0007669"/>
    <property type="project" value="UniProtKB-EC"/>
</dbReference>
<evidence type="ECO:0000256" key="14">
    <source>
        <dbReference type="ARBA" id="ARBA00022840"/>
    </source>
</evidence>
<evidence type="ECO:0000313" key="20">
    <source>
        <dbReference type="EMBL" id="MBA4601493.1"/>
    </source>
</evidence>
<evidence type="ECO:0000256" key="5">
    <source>
        <dbReference type="ARBA" id="ARBA00004692"/>
    </source>
</evidence>
<dbReference type="EC" id="2.7.1.156" evidence="8"/>
<keyword evidence="21" id="KW-1185">Reference proteome</keyword>
<keyword evidence="12 19" id="KW-0547">Nucleotide-binding</keyword>
<comment type="catalytic activity">
    <reaction evidence="2">
        <text>adenosylcob(III)inamide phosphate + GTP + H(+) = adenosylcob(III)inamide-GDP + diphosphate</text>
        <dbReference type="Rhea" id="RHEA:22712"/>
        <dbReference type="ChEBI" id="CHEBI:15378"/>
        <dbReference type="ChEBI" id="CHEBI:33019"/>
        <dbReference type="ChEBI" id="CHEBI:37565"/>
        <dbReference type="ChEBI" id="CHEBI:58502"/>
        <dbReference type="ChEBI" id="CHEBI:60487"/>
        <dbReference type="EC" id="2.7.7.62"/>
    </reaction>
</comment>
<evidence type="ECO:0000256" key="4">
    <source>
        <dbReference type="ARBA" id="ARBA00003889"/>
    </source>
</evidence>
<evidence type="ECO:0000256" key="7">
    <source>
        <dbReference type="ARBA" id="ARBA00007490"/>
    </source>
</evidence>
<evidence type="ECO:0000256" key="16">
    <source>
        <dbReference type="ARBA" id="ARBA00029570"/>
    </source>
</evidence>
<comment type="catalytic activity">
    <reaction evidence="3">
        <text>adenosylcob(III)inamide + GTP = adenosylcob(III)inamide phosphate + GDP + H(+)</text>
        <dbReference type="Rhea" id="RHEA:15765"/>
        <dbReference type="ChEBI" id="CHEBI:2480"/>
        <dbReference type="ChEBI" id="CHEBI:15378"/>
        <dbReference type="ChEBI" id="CHEBI:37565"/>
        <dbReference type="ChEBI" id="CHEBI:58189"/>
        <dbReference type="ChEBI" id="CHEBI:58502"/>
        <dbReference type="EC" id="2.7.1.156"/>
    </reaction>
</comment>
<dbReference type="PANTHER" id="PTHR34848:SF1">
    <property type="entry name" value="BIFUNCTIONAL ADENOSYLCOBALAMIN BIOSYNTHESIS PROTEIN COBU"/>
    <property type="match status" value="1"/>
</dbReference>
<keyword evidence="11 20" id="KW-0808">Transferase</keyword>
<feature type="binding site" evidence="19">
    <location>
        <begin position="8"/>
        <end position="15"/>
    </location>
    <ligand>
        <name>GTP</name>
        <dbReference type="ChEBI" id="CHEBI:37565"/>
    </ligand>
</feature>
<evidence type="ECO:0000256" key="15">
    <source>
        <dbReference type="ARBA" id="ARBA00023134"/>
    </source>
</evidence>
<dbReference type="NCBIfam" id="NF004469">
    <property type="entry name" value="PRK05800.1"/>
    <property type="match status" value="1"/>
</dbReference>
<evidence type="ECO:0000256" key="13">
    <source>
        <dbReference type="ARBA" id="ARBA00022777"/>
    </source>
</evidence>
<keyword evidence="13 20" id="KW-0418">Kinase</keyword>
<dbReference type="PIRSF" id="PIRSF006135">
    <property type="entry name" value="CobU"/>
    <property type="match status" value="1"/>
</dbReference>
<comment type="similarity">
    <text evidence="7">Belongs to the CobU/CobP family.</text>
</comment>
<evidence type="ECO:0000256" key="1">
    <source>
        <dbReference type="ARBA" id="ARBA00000312"/>
    </source>
</evidence>
<dbReference type="UniPathway" id="UPA00148">
    <property type="reaction ID" value="UER00236"/>
</dbReference>
<evidence type="ECO:0000313" key="21">
    <source>
        <dbReference type="Proteomes" id="UP000538292"/>
    </source>
</evidence>
<evidence type="ECO:0000256" key="19">
    <source>
        <dbReference type="PIRSR" id="PIRSR006135-2"/>
    </source>
</evidence>
<keyword evidence="15 19" id="KW-0342">GTP-binding</keyword>
<dbReference type="InterPro" id="IPR003203">
    <property type="entry name" value="CobU/CobP"/>
</dbReference>
<evidence type="ECO:0000256" key="10">
    <source>
        <dbReference type="ARBA" id="ARBA00022573"/>
    </source>
</evidence>
<dbReference type="CDD" id="cd00544">
    <property type="entry name" value="CobU"/>
    <property type="match status" value="1"/>
</dbReference>
<dbReference type="Gene3D" id="3.40.50.300">
    <property type="entry name" value="P-loop containing nucleotide triphosphate hydrolases"/>
    <property type="match status" value="1"/>
</dbReference>
<proteinExistence type="inferred from homology"/>
<evidence type="ECO:0000256" key="3">
    <source>
        <dbReference type="ARBA" id="ARBA00001522"/>
    </source>
</evidence>
<dbReference type="PANTHER" id="PTHR34848">
    <property type="match status" value="1"/>
</dbReference>
<reference evidence="20 21" key="1">
    <citation type="submission" date="2020-07" db="EMBL/GenBank/DDBJ databases">
        <title>Thermoactinomyces phylogeny.</title>
        <authorList>
            <person name="Dunlap C."/>
        </authorList>
    </citation>
    <scope>NUCLEOTIDE SEQUENCE [LARGE SCALE GENOMIC DNA]</scope>
    <source>
        <strain evidence="20 21">AMNI-1</strain>
    </source>
</reference>
<dbReference type="GO" id="GO:0043752">
    <property type="term" value="F:adenosylcobinamide kinase activity"/>
    <property type="evidence" value="ECO:0007669"/>
    <property type="project" value="UniProtKB-EC"/>
</dbReference>
<dbReference type="GO" id="GO:0005525">
    <property type="term" value="F:GTP binding"/>
    <property type="evidence" value="ECO:0007669"/>
    <property type="project" value="UniProtKB-KW"/>
</dbReference>
<dbReference type="GO" id="GO:0009236">
    <property type="term" value="P:cobalamin biosynthetic process"/>
    <property type="evidence" value="ECO:0007669"/>
    <property type="project" value="UniProtKB-UniPathway"/>
</dbReference>
<protein>
    <recommendedName>
        <fullName evidence="16">Adenosylcobinamide kinase</fullName>
        <ecNumber evidence="8">2.7.1.156</ecNumber>
        <ecNumber evidence="9">2.7.7.62</ecNumber>
    </recommendedName>
    <alternativeName>
        <fullName evidence="17">Adenosylcobinamide-phosphate guanylyltransferase</fullName>
    </alternativeName>
</protein>
<dbReference type="RefSeq" id="WP_181737991.1">
    <property type="nucleotide sequence ID" value="NZ_JACEOL010000009.1"/>
</dbReference>
<accession>A0A7W2AQG9</accession>
<evidence type="ECO:0000256" key="8">
    <source>
        <dbReference type="ARBA" id="ARBA00012016"/>
    </source>
</evidence>
<comment type="catalytic activity">
    <reaction evidence="1">
        <text>adenosylcob(III)inamide + ATP = adenosylcob(III)inamide phosphate + ADP + H(+)</text>
        <dbReference type="Rhea" id="RHEA:15769"/>
        <dbReference type="ChEBI" id="CHEBI:2480"/>
        <dbReference type="ChEBI" id="CHEBI:15378"/>
        <dbReference type="ChEBI" id="CHEBI:30616"/>
        <dbReference type="ChEBI" id="CHEBI:58502"/>
        <dbReference type="ChEBI" id="CHEBI:456216"/>
        <dbReference type="EC" id="2.7.1.156"/>
    </reaction>
</comment>
<keyword evidence="14" id="KW-0067">ATP-binding</keyword>
<organism evidence="20 21">
    <name type="scientific">Thermoactinomyces mirandus</name>
    <dbReference type="NCBI Taxonomy" id="2756294"/>
    <lineage>
        <taxon>Bacteria</taxon>
        <taxon>Bacillati</taxon>
        <taxon>Bacillota</taxon>
        <taxon>Bacilli</taxon>
        <taxon>Bacillales</taxon>
        <taxon>Thermoactinomycetaceae</taxon>
        <taxon>Thermoactinomyces</taxon>
    </lineage>
</organism>
<dbReference type="AlphaFoldDB" id="A0A7W2AQG9"/>
<feature type="binding site" evidence="19">
    <location>
        <begin position="32"/>
        <end position="34"/>
    </location>
    <ligand>
        <name>GTP</name>
        <dbReference type="ChEBI" id="CHEBI:37565"/>
    </ligand>
</feature>
<evidence type="ECO:0000256" key="12">
    <source>
        <dbReference type="ARBA" id="ARBA00022741"/>
    </source>
</evidence>
<dbReference type="Pfam" id="PF02283">
    <property type="entry name" value="CobU"/>
    <property type="match status" value="1"/>
</dbReference>
<comment type="pathway">
    <text evidence="5">Cofactor biosynthesis; adenosylcobalamin biosynthesis; adenosylcobalamin from cob(II)yrinate a,c-diamide: step 6/7.</text>
</comment>
<sequence length="171" mass="19254">MGIRLVTGGVRSGKSRFAESLCMDAGNVTYIATGTAEDEEMRARIEIHRQRRPAHWNVVEEPFDLAQAIGQIPPEHQVLLDSVTTWVSYGLSVFGEKEWSRRVERETESWLKSLEQRETVIVTDEIGLGGVAMHPVSRAFQDTLGWVNQKIAGQANEVWLVIAGIPWRVKK</sequence>
<evidence type="ECO:0000256" key="9">
    <source>
        <dbReference type="ARBA" id="ARBA00012523"/>
    </source>
</evidence>
<dbReference type="InterPro" id="IPR027417">
    <property type="entry name" value="P-loop_NTPase"/>
</dbReference>
<evidence type="ECO:0000256" key="6">
    <source>
        <dbReference type="ARBA" id="ARBA00005159"/>
    </source>
</evidence>
<dbReference type="EC" id="2.7.7.62" evidence="9"/>
<dbReference type="SUPFAM" id="SSF52540">
    <property type="entry name" value="P-loop containing nucleoside triphosphate hydrolases"/>
    <property type="match status" value="1"/>
</dbReference>
<comment type="function">
    <text evidence="4">Catalyzes ATP-dependent phosphorylation of adenosylcobinamide and addition of GMP to adenosylcobinamide phosphate.</text>
</comment>
<feature type="binding site" evidence="19">
    <location>
        <position position="81"/>
    </location>
    <ligand>
        <name>GTP</name>
        <dbReference type="ChEBI" id="CHEBI:37565"/>
    </ligand>
</feature>
<name>A0A7W2AQG9_9BACL</name>
<evidence type="ECO:0000256" key="2">
    <source>
        <dbReference type="ARBA" id="ARBA00000711"/>
    </source>
</evidence>
<dbReference type="GO" id="GO:0005524">
    <property type="term" value="F:ATP binding"/>
    <property type="evidence" value="ECO:0007669"/>
    <property type="project" value="UniProtKB-KW"/>
</dbReference>
<keyword evidence="20" id="KW-0548">Nucleotidyltransferase</keyword>
<evidence type="ECO:0000256" key="18">
    <source>
        <dbReference type="PIRSR" id="PIRSR006135-1"/>
    </source>
</evidence>
<dbReference type="Proteomes" id="UP000538292">
    <property type="component" value="Unassembled WGS sequence"/>
</dbReference>
<gene>
    <name evidence="20" type="primary">cobU</name>
    <name evidence="20" type="ORF">H2C83_03980</name>
</gene>
<comment type="pathway">
    <text evidence="6">Cofactor biosynthesis; adenosylcobalamin biosynthesis; adenosylcobalamin from cob(II)yrinate a,c-diamide: step 5/7.</text>
</comment>
<keyword evidence="10" id="KW-0169">Cobalamin biosynthesis</keyword>
<feature type="binding site" evidence="19">
    <location>
        <begin position="49"/>
        <end position="52"/>
    </location>
    <ligand>
        <name>GTP</name>
        <dbReference type="ChEBI" id="CHEBI:37565"/>
    </ligand>
</feature>